<accession>A0A2W5KQJ1</accession>
<name>A0A2W5KQJ1_ANCNO</name>
<protein>
    <submittedName>
        <fullName evidence="2">Uncharacterized protein</fullName>
    </submittedName>
</protein>
<evidence type="ECO:0000313" key="2">
    <source>
        <dbReference type="EMBL" id="PZQ18154.1"/>
    </source>
</evidence>
<proteinExistence type="predicted"/>
<dbReference type="AlphaFoldDB" id="A0A2W5KQJ1"/>
<dbReference type="EMBL" id="QFPN01000002">
    <property type="protein sequence ID" value="PZQ18154.1"/>
    <property type="molecule type" value="Genomic_DNA"/>
</dbReference>
<organism evidence="2 3">
    <name type="scientific">Ancylobacter novellus</name>
    <name type="common">Thiobacillus novellus</name>
    <dbReference type="NCBI Taxonomy" id="921"/>
    <lineage>
        <taxon>Bacteria</taxon>
        <taxon>Pseudomonadati</taxon>
        <taxon>Pseudomonadota</taxon>
        <taxon>Alphaproteobacteria</taxon>
        <taxon>Hyphomicrobiales</taxon>
        <taxon>Xanthobacteraceae</taxon>
        <taxon>Ancylobacter</taxon>
    </lineage>
</organism>
<evidence type="ECO:0000256" key="1">
    <source>
        <dbReference type="SAM" id="Phobius"/>
    </source>
</evidence>
<evidence type="ECO:0000313" key="3">
    <source>
        <dbReference type="Proteomes" id="UP000249577"/>
    </source>
</evidence>
<reference evidence="2 3" key="1">
    <citation type="submission" date="2017-08" db="EMBL/GenBank/DDBJ databases">
        <title>Infants hospitalized years apart are colonized by the same room-sourced microbial strains.</title>
        <authorList>
            <person name="Brooks B."/>
            <person name="Olm M.R."/>
            <person name="Firek B.A."/>
            <person name="Baker R."/>
            <person name="Thomas B.C."/>
            <person name="Morowitz M.J."/>
            <person name="Banfield J.F."/>
        </authorList>
    </citation>
    <scope>NUCLEOTIDE SEQUENCE [LARGE SCALE GENOMIC DNA]</scope>
    <source>
        <strain evidence="2">S2_005_003_R2_43</strain>
    </source>
</reference>
<keyword evidence="1" id="KW-0472">Membrane</keyword>
<gene>
    <name evidence="2" type="ORF">DI565_05480</name>
</gene>
<sequence>MKQGETSEVAVESAIGRAPATILRQKDRERRRSAGWATLWMAILADAGATVLVTANALRPLRVQAGSQAKSMRP</sequence>
<feature type="transmembrane region" description="Helical" evidence="1">
    <location>
        <begin position="34"/>
        <end position="58"/>
    </location>
</feature>
<keyword evidence="1" id="KW-0812">Transmembrane</keyword>
<dbReference type="Proteomes" id="UP000249577">
    <property type="component" value="Unassembled WGS sequence"/>
</dbReference>
<comment type="caution">
    <text evidence="2">The sequence shown here is derived from an EMBL/GenBank/DDBJ whole genome shotgun (WGS) entry which is preliminary data.</text>
</comment>
<keyword evidence="1" id="KW-1133">Transmembrane helix</keyword>